<dbReference type="Proteomes" id="UP000502928">
    <property type="component" value="Chromosome"/>
</dbReference>
<sequence length="188" mass="21546">MPFWVYIDVFYAYINELATILKSHITILDNYFNDGAKALSGIFMIWLFFGSLSLFQWPLFLKDLTIGILCLLGFLSLGTLLFSKKVLFMENGHVSQGLIFRDTIIFKKGIDLQNVKSINIYDNEGQLVIPWWVSMTGNLLTAEIAFKLKLENTSRKEKYLISFKSAESKNRAVAFFNNNTDLEIKNCG</sequence>
<keyword evidence="1" id="KW-1133">Transmembrane helix</keyword>
<keyword evidence="1" id="KW-0812">Transmembrane</keyword>
<protein>
    <submittedName>
        <fullName evidence="2">Uncharacterized protein</fullName>
    </submittedName>
</protein>
<keyword evidence="1" id="KW-0472">Membrane</keyword>
<dbReference type="AlphaFoldDB" id="A0A6G7J164"/>
<dbReference type="EMBL" id="CP049616">
    <property type="protein sequence ID" value="QII44603.1"/>
    <property type="molecule type" value="Genomic_DNA"/>
</dbReference>
<accession>A0A6G7J164</accession>
<dbReference type="KEGG" id="mut:GVT53_07895"/>
<evidence type="ECO:0000313" key="3">
    <source>
        <dbReference type="Proteomes" id="UP000502928"/>
    </source>
</evidence>
<organism evidence="2 3">
    <name type="scientific">Flagellimonas oceani</name>
    <dbReference type="NCBI Taxonomy" id="2698672"/>
    <lineage>
        <taxon>Bacteria</taxon>
        <taxon>Pseudomonadati</taxon>
        <taxon>Bacteroidota</taxon>
        <taxon>Flavobacteriia</taxon>
        <taxon>Flavobacteriales</taxon>
        <taxon>Flavobacteriaceae</taxon>
        <taxon>Flagellimonas</taxon>
    </lineage>
</organism>
<keyword evidence="3" id="KW-1185">Reference proteome</keyword>
<feature type="transmembrane region" description="Helical" evidence="1">
    <location>
        <begin position="38"/>
        <end position="58"/>
    </location>
</feature>
<name>A0A6G7J164_9FLAO</name>
<reference evidence="2 3" key="1">
    <citation type="submission" date="2020-02" db="EMBL/GenBank/DDBJ databases">
        <title>Complete genome of Muricauda sp. 501str8.</title>
        <authorList>
            <person name="Dong B."/>
            <person name="Zhu S."/>
            <person name="Yang J."/>
            <person name="Chen J."/>
        </authorList>
    </citation>
    <scope>NUCLEOTIDE SEQUENCE [LARGE SCALE GENOMIC DNA]</scope>
    <source>
        <strain evidence="2 3">501str8</strain>
    </source>
</reference>
<dbReference type="RefSeq" id="WP_166248136.1">
    <property type="nucleotide sequence ID" value="NZ_CP049616.1"/>
</dbReference>
<evidence type="ECO:0000256" key="1">
    <source>
        <dbReference type="SAM" id="Phobius"/>
    </source>
</evidence>
<evidence type="ECO:0000313" key="2">
    <source>
        <dbReference type="EMBL" id="QII44603.1"/>
    </source>
</evidence>
<gene>
    <name evidence="2" type="ORF">GVT53_07895</name>
</gene>
<proteinExistence type="predicted"/>
<feature type="transmembrane region" description="Helical" evidence="1">
    <location>
        <begin position="64"/>
        <end position="82"/>
    </location>
</feature>